<protein>
    <submittedName>
        <fullName evidence="2">Uncharacterized protein</fullName>
    </submittedName>
</protein>
<accession>A0A8T2NZT2</accession>
<feature type="compositionally biased region" description="Basic and acidic residues" evidence="1">
    <location>
        <begin position="17"/>
        <end position="26"/>
    </location>
</feature>
<evidence type="ECO:0000313" key="2">
    <source>
        <dbReference type="EMBL" id="KAG9344641.1"/>
    </source>
</evidence>
<evidence type="ECO:0000313" key="3">
    <source>
        <dbReference type="Proteomes" id="UP000824540"/>
    </source>
</evidence>
<name>A0A8T2NZT2_9TELE</name>
<proteinExistence type="predicted"/>
<feature type="region of interest" description="Disordered" evidence="1">
    <location>
        <begin position="1"/>
        <end position="84"/>
    </location>
</feature>
<keyword evidence="3" id="KW-1185">Reference proteome</keyword>
<sequence length="159" mass="16206">MRIIGGGGVKKPGAQRTRSDGSDERAQINGCQSAAPHPPLPVGTDARQDTMMGCQSSSLRKITKKGPCTSSDDVIPHTPPQSAGAAISVPNRVIVALAATAESLLCADSVKCTLPRPTSAFIRGPVSLGEGADPGLGRARTPDLSAESRAAPCTARGTH</sequence>
<reference evidence="2" key="1">
    <citation type="thesis" date="2021" institute="BYU ScholarsArchive" country="Provo, UT, USA">
        <title>Applications of and Algorithms for Genome Assembly and Genomic Analyses with an Emphasis on Marine Teleosts.</title>
        <authorList>
            <person name="Pickett B.D."/>
        </authorList>
    </citation>
    <scope>NUCLEOTIDE SEQUENCE</scope>
    <source>
        <strain evidence="2">HI-2016</strain>
    </source>
</reference>
<comment type="caution">
    <text evidence="2">The sequence shown here is derived from an EMBL/GenBank/DDBJ whole genome shotgun (WGS) entry which is preliminary data.</text>
</comment>
<organism evidence="2 3">
    <name type="scientific">Albula glossodonta</name>
    <name type="common">roundjaw bonefish</name>
    <dbReference type="NCBI Taxonomy" id="121402"/>
    <lineage>
        <taxon>Eukaryota</taxon>
        <taxon>Metazoa</taxon>
        <taxon>Chordata</taxon>
        <taxon>Craniata</taxon>
        <taxon>Vertebrata</taxon>
        <taxon>Euteleostomi</taxon>
        <taxon>Actinopterygii</taxon>
        <taxon>Neopterygii</taxon>
        <taxon>Teleostei</taxon>
        <taxon>Albuliformes</taxon>
        <taxon>Albulidae</taxon>
        <taxon>Albula</taxon>
    </lineage>
</organism>
<dbReference type="EMBL" id="JAFBMS010000019">
    <property type="protein sequence ID" value="KAG9344641.1"/>
    <property type="molecule type" value="Genomic_DNA"/>
</dbReference>
<dbReference type="AlphaFoldDB" id="A0A8T2NZT2"/>
<dbReference type="Proteomes" id="UP000824540">
    <property type="component" value="Unassembled WGS sequence"/>
</dbReference>
<gene>
    <name evidence="2" type="ORF">JZ751_010326</name>
</gene>
<feature type="compositionally biased region" description="Gly residues" evidence="1">
    <location>
        <begin position="1"/>
        <end position="10"/>
    </location>
</feature>
<feature type="region of interest" description="Disordered" evidence="1">
    <location>
        <begin position="128"/>
        <end position="159"/>
    </location>
</feature>
<evidence type="ECO:0000256" key="1">
    <source>
        <dbReference type="SAM" id="MobiDB-lite"/>
    </source>
</evidence>